<evidence type="ECO:0000256" key="2">
    <source>
        <dbReference type="ARBA" id="ARBA00023002"/>
    </source>
</evidence>
<evidence type="ECO:0000256" key="1">
    <source>
        <dbReference type="ARBA" id="ARBA00007358"/>
    </source>
</evidence>
<dbReference type="CDD" id="cd08551">
    <property type="entry name" value="Fe-ADH"/>
    <property type="match status" value="1"/>
</dbReference>
<dbReference type="PANTHER" id="PTHR11496">
    <property type="entry name" value="ALCOHOL DEHYDROGENASE"/>
    <property type="match status" value="1"/>
</dbReference>
<dbReference type="Proteomes" id="UP000831880">
    <property type="component" value="Chromosome"/>
</dbReference>
<keyword evidence="7" id="KW-1185">Reference proteome</keyword>
<evidence type="ECO:0000313" key="6">
    <source>
        <dbReference type="EMBL" id="UOQ92292.1"/>
    </source>
</evidence>
<organism evidence="6 7">
    <name type="scientific">Halobacillus shinanisalinarum</name>
    <dbReference type="NCBI Taxonomy" id="2932258"/>
    <lineage>
        <taxon>Bacteria</taxon>
        <taxon>Bacillati</taxon>
        <taxon>Bacillota</taxon>
        <taxon>Bacilli</taxon>
        <taxon>Bacillales</taxon>
        <taxon>Bacillaceae</taxon>
        <taxon>Halobacillus</taxon>
    </lineage>
</organism>
<name>A0ABY4GVV5_9BACI</name>
<dbReference type="InterPro" id="IPR056798">
    <property type="entry name" value="ADH_Fe_C"/>
</dbReference>
<protein>
    <submittedName>
        <fullName evidence="6">Iron-containing alcohol dehydrogenase</fullName>
    </submittedName>
</protein>
<dbReference type="PROSITE" id="PS00913">
    <property type="entry name" value="ADH_IRON_1"/>
    <property type="match status" value="1"/>
</dbReference>
<dbReference type="PANTHER" id="PTHR11496:SF102">
    <property type="entry name" value="ALCOHOL DEHYDROGENASE 4"/>
    <property type="match status" value="1"/>
</dbReference>
<dbReference type="Pfam" id="PF25137">
    <property type="entry name" value="ADH_Fe_C"/>
    <property type="match status" value="1"/>
</dbReference>
<dbReference type="EMBL" id="CP095074">
    <property type="protein sequence ID" value="UOQ92292.1"/>
    <property type="molecule type" value="Genomic_DNA"/>
</dbReference>
<dbReference type="SUPFAM" id="SSF56796">
    <property type="entry name" value="Dehydroquinate synthase-like"/>
    <property type="match status" value="1"/>
</dbReference>
<sequence length="395" mass="42855">MSTLSLPREIKVDPGSIHQLGKAVLANGGTKPLIIIDSFLAQAPLNLHEKIRSILHHDQLECTFFSDYTGEPTVDHVQDALNLLDQCSADCIVAVGGGSAIDISKAVSFFGWNPEIKWNDIPIQSRLNRMPLIAVPTTAGTGSEATRVMVITDTQAEVKMNPGHDHLIPDVAILDPELTISLPKHFTVFTGLDALTHAIEAYVSNRSTTMTDLYALEAIRMIGKSLPKVYNDGSDLKERQEMILAGCYAGIAFSNSSTNLAHAAGRPLGTRFHIPHGLSVALLLPFVMQFGLETSDDLYADIAVALGADASEDRNKLAQSAVKIVKDYNEQFGIWEAARNYIKNMDDLNKAIPLLVEDALSGNGINTNRKVPSYGDIEKVYTSLSEKLAETTVGT</sequence>
<gene>
    <name evidence="6" type="ORF">MUO14_17685</name>
</gene>
<dbReference type="InterPro" id="IPR001670">
    <property type="entry name" value="ADH_Fe/GldA"/>
</dbReference>
<evidence type="ECO:0000313" key="7">
    <source>
        <dbReference type="Proteomes" id="UP000831880"/>
    </source>
</evidence>
<dbReference type="InterPro" id="IPR039697">
    <property type="entry name" value="Alcohol_dehydrogenase_Fe"/>
</dbReference>
<evidence type="ECO:0000259" key="5">
    <source>
        <dbReference type="Pfam" id="PF25137"/>
    </source>
</evidence>
<feature type="domain" description="Fe-containing alcohol dehydrogenase-like C-terminal" evidence="5">
    <location>
        <begin position="187"/>
        <end position="383"/>
    </location>
</feature>
<feature type="domain" description="Alcohol dehydrogenase iron-type/glycerol dehydrogenase GldA" evidence="4">
    <location>
        <begin position="7"/>
        <end position="176"/>
    </location>
</feature>
<evidence type="ECO:0000256" key="3">
    <source>
        <dbReference type="ARBA" id="ARBA00023027"/>
    </source>
</evidence>
<reference evidence="6 7" key="1">
    <citation type="submission" date="2022-04" db="EMBL/GenBank/DDBJ databases">
        <title>Halobacillus sp. isolated from saltern.</title>
        <authorList>
            <person name="Won M."/>
            <person name="Lee C.-M."/>
            <person name="Woen H.-Y."/>
            <person name="Kwon S.-W."/>
        </authorList>
    </citation>
    <scope>NUCLEOTIDE SEQUENCE [LARGE SCALE GENOMIC DNA]</scope>
    <source>
        <strain evidence="6 7">SSTM10-2</strain>
    </source>
</reference>
<keyword evidence="3" id="KW-0520">NAD</keyword>
<accession>A0ABY4GVV5</accession>
<dbReference type="Pfam" id="PF00465">
    <property type="entry name" value="Fe-ADH"/>
    <property type="match status" value="1"/>
</dbReference>
<dbReference type="Gene3D" id="3.40.50.1970">
    <property type="match status" value="1"/>
</dbReference>
<dbReference type="RefSeq" id="WP_244751902.1">
    <property type="nucleotide sequence ID" value="NZ_CP095074.1"/>
</dbReference>
<keyword evidence="2" id="KW-0560">Oxidoreductase</keyword>
<evidence type="ECO:0000259" key="4">
    <source>
        <dbReference type="Pfam" id="PF00465"/>
    </source>
</evidence>
<dbReference type="Gene3D" id="1.20.1090.10">
    <property type="entry name" value="Dehydroquinate synthase-like - alpha domain"/>
    <property type="match status" value="1"/>
</dbReference>
<dbReference type="InterPro" id="IPR018211">
    <property type="entry name" value="ADH_Fe_CS"/>
</dbReference>
<proteinExistence type="inferred from homology"/>
<comment type="similarity">
    <text evidence="1">Belongs to the iron-containing alcohol dehydrogenase family.</text>
</comment>